<dbReference type="Gene3D" id="2.150.10.10">
    <property type="entry name" value="Serralysin-like metalloprotease, C-terminal"/>
    <property type="match status" value="2"/>
</dbReference>
<name>A0A941AKH5_9ACTN</name>
<dbReference type="Gene3D" id="3.60.21.10">
    <property type="match status" value="1"/>
</dbReference>
<feature type="signal peptide" evidence="3">
    <location>
        <begin position="1"/>
        <end position="28"/>
    </location>
</feature>
<dbReference type="EMBL" id="JAFCNB010000020">
    <property type="protein sequence ID" value="MBP2707485.1"/>
    <property type="molecule type" value="Genomic_DNA"/>
</dbReference>
<dbReference type="InterPro" id="IPR029052">
    <property type="entry name" value="Metallo-depent_PP-like"/>
</dbReference>
<dbReference type="SUPFAM" id="SSF56300">
    <property type="entry name" value="Metallo-dependent phosphatases"/>
    <property type="match status" value="1"/>
</dbReference>
<keyword evidence="6" id="KW-1185">Reference proteome</keyword>
<evidence type="ECO:0000313" key="6">
    <source>
        <dbReference type="Proteomes" id="UP000674234"/>
    </source>
</evidence>
<dbReference type="InterPro" id="IPR001343">
    <property type="entry name" value="Hemolysn_Ca-bd"/>
</dbReference>
<reference evidence="5" key="1">
    <citation type="submission" date="2021-02" db="EMBL/GenBank/DDBJ databases">
        <title>Draft genome sequence of Microbispora sp. RL4-1S isolated from rice leaves in Thailand.</title>
        <authorList>
            <person name="Muangham S."/>
            <person name="Duangmal K."/>
        </authorList>
    </citation>
    <scope>NUCLEOTIDE SEQUENCE</scope>
    <source>
        <strain evidence="5">RL4-1S</strain>
    </source>
</reference>
<dbReference type="Pfam" id="PF00149">
    <property type="entry name" value="Metallophos"/>
    <property type="match status" value="1"/>
</dbReference>
<dbReference type="GO" id="GO:0016787">
    <property type="term" value="F:hydrolase activity"/>
    <property type="evidence" value="ECO:0007669"/>
    <property type="project" value="UniProtKB-KW"/>
</dbReference>
<protein>
    <submittedName>
        <fullName evidence="5">Metallophosphoesterase</fullName>
    </submittedName>
</protein>
<proteinExistence type="predicted"/>
<dbReference type="RefSeq" id="WP_210158755.1">
    <property type="nucleotide sequence ID" value="NZ_JAFCNB010000020.1"/>
</dbReference>
<dbReference type="InterPro" id="IPR004843">
    <property type="entry name" value="Calcineurin-like_PHP"/>
</dbReference>
<evidence type="ECO:0000256" key="2">
    <source>
        <dbReference type="ARBA" id="ARBA00022801"/>
    </source>
</evidence>
<keyword evidence="2" id="KW-0378">Hydrolase</keyword>
<dbReference type="SUPFAM" id="SSF51120">
    <property type="entry name" value="beta-Roll"/>
    <property type="match status" value="2"/>
</dbReference>
<evidence type="ECO:0000256" key="3">
    <source>
        <dbReference type="SAM" id="SignalP"/>
    </source>
</evidence>
<dbReference type="InterPro" id="IPR051558">
    <property type="entry name" value="Metallophosphoesterase_PAP"/>
</dbReference>
<organism evidence="5 6">
    <name type="scientific">Microbispora oryzae</name>
    <dbReference type="NCBI Taxonomy" id="2806554"/>
    <lineage>
        <taxon>Bacteria</taxon>
        <taxon>Bacillati</taxon>
        <taxon>Actinomycetota</taxon>
        <taxon>Actinomycetes</taxon>
        <taxon>Streptosporangiales</taxon>
        <taxon>Streptosporangiaceae</taxon>
        <taxon>Microbispora</taxon>
    </lineage>
</organism>
<evidence type="ECO:0000256" key="1">
    <source>
        <dbReference type="ARBA" id="ARBA00022729"/>
    </source>
</evidence>
<keyword evidence="1 3" id="KW-0732">Signal</keyword>
<evidence type="ECO:0000259" key="4">
    <source>
        <dbReference type="Pfam" id="PF00149"/>
    </source>
</evidence>
<dbReference type="Pfam" id="PF00353">
    <property type="entry name" value="HemolysinCabind"/>
    <property type="match status" value="3"/>
</dbReference>
<dbReference type="GO" id="GO:0005509">
    <property type="term" value="F:calcium ion binding"/>
    <property type="evidence" value="ECO:0007669"/>
    <property type="project" value="InterPro"/>
</dbReference>
<evidence type="ECO:0000313" key="5">
    <source>
        <dbReference type="EMBL" id="MBP2707485.1"/>
    </source>
</evidence>
<feature type="chain" id="PRO_5037980695" evidence="3">
    <location>
        <begin position="29"/>
        <end position="1080"/>
    </location>
</feature>
<accession>A0A941AKH5</accession>
<dbReference type="Proteomes" id="UP000674234">
    <property type="component" value="Unassembled WGS sequence"/>
</dbReference>
<dbReference type="InterPro" id="IPR011049">
    <property type="entry name" value="Serralysin-like_metalloprot_C"/>
</dbReference>
<dbReference type="PANTHER" id="PTHR10161:SF14">
    <property type="entry name" value="TARTRATE-RESISTANT ACID PHOSPHATASE TYPE 5"/>
    <property type="match status" value="1"/>
</dbReference>
<feature type="domain" description="Calcineurin-like phosphoesterase" evidence="4">
    <location>
        <begin position="65"/>
        <end position="244"/>
    </location>
</feature>
<dbReference type="PANTHER" id="PTHR10161">
    <property type="entry name" value="TARTRATE-RESISTANT ACID PHOSPHATASE TYPE 5"/>
    <property type="match status" value="1"/>
</dbReference>
<gene>
    <name evidence="5" type="ORF">JOL79_27250</name>
</gene>
<sequence length="1080" mass="111656">MLFTKRALVALVGVAAVIASVAPQVAQAAPQTARVAQVAQAAGDELERITPPVDPGKPPQDQMVLAVIGDYGGCGVDRACASENQVADMVHSWNPAAILTVGDNTYQQGRPEEVVKAQAPYKADIDAGKFFPIMGNHDYGNGCNPESVKPSVDYFKVPVAFVAGFGNGLVDFLNPDVNCNSGSGTTKPPIYNQYKNTVDGSTAAWVVSGGHQPIYSSGKAGNNPDKAWLMTPGVDLILAGHDHHAEHVVTSDGYNIAITGNSGEGLTPLFSTAPGSVYREATEFGAMRLTVTKDSLKAEFVTLPNKVDYYFILKKDAQGKAYVAERSDWVDPNPDPGQSPTPNKYSVSFDLAADTTDGLTYKNYDDGPFEETTVDGRKALQLQKNTFGGANQLYMFVDDDAISGGPYAVKATFTYRSPVPGTFALQYDSATSGSAYQKSTPVTIGADQVNQWRTASIDIPDIRFTNRENGNADMRLSAPANLPLAISGVKIDVAPPKPTVTHVSMDFSGEPNGLNWMPYESGPAHEITVDGRQALQVDKNTFNTGNNLYLVVDDKFIHGGPYDGAATIEYRSPVAGSFVLQYDSAATGSAYQSTTRVSITAGQVNTWQTVTLDMPQVMFRNRQNGDADMRIVAANNLPIIIGSMDVDIAGGEDEGLEDAQNAVAAAEAHPSVETIKAAEAAIAKLPAGPDAAALTQRLNAVKAILAAADLTAAREAVAAAEAHPSIETIKAAEAAIAKLPAGPDADWLTQRLDVVKATFNDTDNDGIDNDVDVTFPPGTSQASNPTNETFSDALVDGTTSGKIVSRNGHTLAISDAHNSSGVLVNVGSGSGPAKFQLVGSGATIALGQGFYELTGSGKTSTITTVDGEQAIVTVSVNGTPITLTVGKGGSVSYTEASANDKVTGLTGIQRTGTVNVRADGIPETACAGIAIQNVIVATTGNNQIFGTAADDLIIGRGGNDTVTGDGGSDCVITGSGNDQITTTGGDDWIDAGGGNNVVRASAGDNTVITASGNDQITTGDGDDTINAGGGNNTVNAGGGVDTVTTAGGNDTIDCGAGSDAAHAGGGNNTNVGKRCETFGL</sequence>
<comment type="caution">
    <text evidence="5">The sequence shown here is derived from an EMBL/GenBank/DDBJ whole genome shotgun (WGS) entry which is preliminary data.</text>
</comment>
<dbReference type="AlphaFoldDB" id="A0A941AKH5"/>